<dbReference type="InterPro" id="IPR051020">
    <property type="entry name" value="ALDH-related_metabolic_enz"/>
</dbReference>
<dbReference type="InterPro" id="IPR015590">
    <property type="entry name" value="Aldehyde_DH_dom"/>
</dbReference>
<dbReference type="InterPro" id="IPR016161">
    <property type="entry name" value="Ald_DH/histidinol_DH"/>
</dbReference>
<evidence type="ECO:0000259" key="3">
    <source>
        <dbReference type="Pfam" id="PF00171"/>
    </source>
</evidence>
<keyword evidence="5" id="KW-1185">Reference proteome</keyword>
<keyword evidence="2" id="KW-0560">Oxidoreductase</keyword>
<evidence type="ECO:0000313" key="4">
    <source>
        <dbReference type="EMBL" id="ROH90858.1"/>
    </source>
</evidence>
<proteinExistence type="inferred from homology"/>
<dbReference type="SUPFAM" id="SSF53720">
    <property type="entry name" value="ALDH-like"/>
    <property type="match status" value="1"/>
</dbReference>
<organism evidence="4 5">
    <name type="scientific">Stagnimonas aquatica</name>
    <dbReference type="NCBI Taxonomy" id="2689987"/>
    <lineage>
        <taxon>Bacteria</taxon>
        <taxon>Pseudomonadati</taxon>
        <taxon>Pseudomonadota</taxon>
        <taxon>Gammaproteobacteria</taxon>
        <taxon>Nevskiales</taxon>
        <taxon>Nevskiaceae</taxon>
        <taxon>Stagnimonas</taxon>
    </lineage>
</organism>
<dbReference type="GO" id="GO:0008911">
    <property type="term" value="F:lactaldehyde dehydrogenase (NAD+) activity"/>
    <property type="evidence" value="ECO:0007669"/>
    <property type="project" value="TreeGrafter"/>
</dbReference>
<feature type="domain" description="Aldehyde dehydrogenase" evidence="3">
    <location>
        <begin position="14"/>
        <end position="465"/>
    </location>
</feature>
<evidence type="ECO:0000256" key="1">
    <source>
        <dbReference type="ARBA" id="ARBA00009986"/>
    </source>
</evidence>
<dbReference type="Gene3D" id="3.40.309.10">
    <property type="entry name" value="Aldehyde Dehydrogenase, Chain A, domain 2"/>
    <property type="match status" value="1"/>
</dbReference>
<reference evidence="4 5" key="1">
    <citation type="submission" date="2018-10" db="EMBL/GenBank/DDBJ databases">
        <authorList>
            <person name="Chen W.-M."/>
        </authorList>
    </citation>
    <scope>NUCLEOTIDE SEQUENCE [LARGE SCALE GENOMIC DNA]</scope>
    <source>
        <strain evidence="4 5">THS-13</strain>
    </source>
</reference>
<comment type="similarity">
    <text evidence="1">Belongs to the aldehyde dehydrogenase family.</text>
</comment>
<accession>A0A3N0VEY5</accession>
<dbReference type="EMBL" id="RJVO01000003">
    <property type="protein sequence ID" value="ROH90858.1"/>
    <property type="molecule type" value="Genomic_DNA"/>
</dbReference>
<dbReference type="RefSeq" id="WP_123211313.1">
    <property type="nucleotide sequence ID" value="NZ_RJVO01000003.1"/>
</dbReference>
<protein>
    <submittedName>
        <fullName evidence="4">Aldehyde dehydrogenase family protein</fullName>
    </submittedName>
</protein>
<dbReference type="Proteomes" id="UP000282106">
    <property type="component" value="Unassembled WGS sequence"/>
</dbReference>
<evidence type="ECO:0000256" key="2">
    <source>
        <dbReference type="ARBA" id="ARBA00023002"/>
    </source>
</evidence>
<sequence>MSPPQPHPKEPAVNTLVVEAPYDRRPIGEIALADAAAVEQALTGAHALFRNRDAWLPMPRRIAVLEGAIARMQARAEELAVEAAREGGKPLIDSRVEVARAIDSLKLCVETLRSEAGEVVPMGATASSAQRIAFTQLEPIGVVVAVSAFNHPLNLIAHQVGPALAVGCPVLVKPAKATPLSCQRFVDILHEAGLPPGWVQLVLPVDNGLTTAMVSDPRVAFLSFIGSAAVGWKLRSQLALGTRCALEHGGVAPVIVAADADLDAVVPSLAKGGYYHAGQVCVSVQRVYADAAIAETLAQRLAEAARRLKVGDPTLAETEVGPLISPAEVQRIDAWVKKAVAGGARLLCGGEPLSATCYAPTLLLDPPAEAEVSNQEVFGPVVCIYRYQQLDEAIARANSLPVAFQAAVYSRDLDTALRCYQRLDASAVMVNDHTAFRVDWMPFAGLKQSGYGVGGIPHSMRELQVRKMMVLKSREIVR</sequence>
<dbReference type="InterPro" id="IPR016163">
    <property type="entry name" value="Ald_DH_C"/>
</dbReference>
<name>A0A3N0VEY5_9GAMM</name>
<dbReference type="InParanoid" id="A0A3N0VEY5"/>
<gene>
    <name evidence="4" type="ORF">ED208_07695</name>
</gene>
<comment type="caution">
    <text evidence="4">The sequence shown here is derived from an EMBL/GenBank/DDBJ whole genome shotgun (WGS) entry which is preliminary data.</text>
</comment>
<dbReference type="PANTHER" id="PTHR42991:SF1">
    <property type="entry name" value="ALDEHYDE DEHYDROGENASE"/>
    <property type="match status" value="1"/>
</dbReference>
<evidence type="ECO:0000313" key="5">
    <source>
        <dbReference type="Proteomes" id="UP000282106"/>
    </source>
</evidence>
<dbReference type="Pfam" id="PF00171">
    <property type="entry name" value="Aldedh"/>
    <property type="match status" value="1"/>
</dbReference>
<dbReference type="InterPro" id="IPR016162">
    <property type="entry name" value="Ald_DH_N"/>
</dbReference>
<dbReference type="PANTHER" id="PTHR42991">
    <property type="entry name" value="ALDEHYDE DEHYDROGENASE"/>
    <property type="match status" value="1"/>
</dbReference>
<dbReference type="Gene3D" id="3.40.605.10">
    <property type="entry name" value="Aldehyde Dehydrogenase, Chain A, domain 1"/>
    <property type="match status" value="1"/>
</dbReference>
<dbReference type="AlphaFoldDB" id="A0A3N0VEY5"/>